<keyword evidence="6 11" id="KW-0326">Glycosidase</keyword>
<dbReference type="PANTHER" id="PTHR34876">
    <property type="match status" value="1"/>
</dbReference>
<dbReference type="InterPro" id="IPR016288">
    <property type="entry name" value="Beta_cellobiohydrolase"/>
</dbReference>
<evidence type="ECO:0000256" key="1">
    <source>
        <dbReference type="ARBA" id="ARBA00022729"/>
    </source>
</evidence>
<proteinExistence type="inferred from homology"/>
<evidence type="ECO:0000256" key="12">
    <source>
        <dbReference type="SAM" id="MobiDB-lite"/>
    </source>
</evidence>
<evidence type="ECO:0000256" key="4">
    <source>
        <dbReference type="ARBA" id="ARBA00023157"/>
    </source>
</evidence>
<dbReference type="Proteomes" id="UP000619479">
    <property type="component" value="Unassembled WGS sequence"/>
</dbReference>
<dbReference type="RefSeq" id="WP_203739679.1">
    <property type="nucleotide sequence ID" value="NZ_BAAAUC010000026.1"/>
</dbReference>
<dbReference type="Pfam" id="PF01341">
    <property type="entry name" value="Glyco_hydro_6"/>
    <property type="match status" value="1"/>
</dbReference>
<dbReference type="GO" id="GO:0004553">
    <property type="term" value="F:hydrolase activity, hydrolyzing O-glycosyl compounds"/>
    <property type="evidence" value="ECO:0007669"/>
    <property type="project" value="InterPro"/>
</dbReference>
<dbReference type="EMBL" id="BOMH01000016">
    <property type="protein sequence ID" value="GID64159.1"/>
    <property type="molecule type" value="Genomic_DNA"/>
</dbReference>
<feature type="binding site" evidence="9">
    <location>
        <position position="289"/>
    </location>
    <ligand>
        <name>substrate</name>
    </ligand>
</feature>
<dbReference type="PANTHER" id="PTHR34876:SF4">
    <property type="entry name" value="1,4-BETA-D-GLUCAN CELLOBIOHYDROLASE C-RELATED"/>
    <property type="match status" value="1"/>
</dbReference>
<accession>A0A919M691</accession>
<keyword evidence="7 11" id="KW-0624">Polysaccharide degradation</keyword>
<feature type="binding site" evidence="9">
    <location>
        <position position="321"/>
    </location>
    <ligand>
        <name>substrate</name>
    </ligand>
</feature>
<keyword evidence="3 11" id="KW-0136">Cellulose degradation</keyword>
<organism evidence="13 14">
    <name type="scientific">Actinoplanes cyaneus</name>
    <dbReference type="NCBI Taxonomy" id="52696"/>
    <lineage>
        <taxon>Bacteria</taxon>
        <taxon>Bacillati</taxon>
        <taxon>Actinomycetota</taxon>
        <taxon>Actinomycetes</taxon>
        <taxon>Micromonosporales</taxon>
        <taxon>Micromonosporaceae</taxon>
        <taxon>Actinoplanes</taxon>
    </lineage>
</organism>
<keyword evidence="1" id="KW-0732">Signal</keyword>
<evidence type="ECO:0000256" key="8">
    <source>
        <dbReference type="PIRSR" id="PIRSR001100-1"/>
    </source>
</evidence>
<keyword evidence="4" id="KW-1015">Disulfide bond</keyword>
<evidence type="ECO:0000256" key="10">
    <source>
        <dbReference type="PROSITE-ProRule" id="PRU10056"/>
    </source>
</evidence>
<evidence type="ECO:0000256" key="3">
    <source>
        <dbReference type="ARBA" id="ARBA00023001"/>
    </source>
</evidence>
<keyword evidence="14" id="KW-1185">Reference proteome</keyword>
<dbReference type="AlphaFoldDB" id="A0A919M691"/>
<evidence type="ECO:0000313" key="14">
    <source>
        <dbReference type="Proteomes" id="UP000619479"/>
    </source>
</evidence>
<dbReference type="PIRSF" id="PIRSF001100">
    <property type="entry name" value="Beta_cellobiohydrolase"/>
    <property type="match status" value="1"/>
</dbReference>
<feature type="active site" description="Proton donor" evidence="8">
    <location>
        <position position="167"/>
    </location>
</feature>
<feature type="binding site" evidence="9">
    <location>
        <position position="92"/>
    </location>
    <ligand>
        <name>substrate</name>
    </ligand>
</feature>
<dbReference type="EC" id="3.2.1.-" evidence="11"/>
<gene>
    <name evidence="13" type="ORF">Acy02nite_20400</name>
</gene>
<dbReference type="PRINTS" id="PR00733">
    <property type="entry name" value="GLHYDRLASE6"/>
</dbReference>
<dbReference type="SUPFAM" id="SSF51989">
    <property type="entry name" value="Glycosyl hydrolases family 6, cellulases"/>
    <property type="match status" value="1"/>
</dbReference>
<dbReference type="GO" id="GO:0030245">
    <property type="term" value="P:cellulose catabolic process"/>
    <property type="evidence" value="ECO:0007669"/>
    <property type="project" value="UniProtKB-KW"/>
</dbReference>
<dbReference type="InterPro" id="IPR001524">
    <property type="entry name" value="Glyco_hydro_6_CS"/>
</dbReference>
<feature type="binding site" evidence="9">
    <location>
        <position position="213"/>
    </location>
    <ligand>
        <name>substrate</name>
    </ligand>
</feature>
<sequence>MARHLYTGDRRRRWALLAAALTITAAIPLLLRDHGPAPAVLQVPEAAGPEKPVFYVDPQGTAAAAVRDLDRRGRHDEAAVLRRIAGQPVASWLTDSGAATLDRARKLVGDAARAGRVPLLVLYDIPHRDCSGRSAGGARDATTYRKWVLDLALILRGHRAVVILEPDAVAQAVTGCLTAVRVTERYELLAAAVESLRALPGVRVYLDAGNPAWVPATEIAPALRRAGALRAHGLALNVAGFETTEDNVAYGGELSRLLGDAHFVIDTSRNGNGPARHGTGNPDPGREQWCNPPGRRLGTPPTLRTGNRLADAYLWIKRPGESDGACGAGAPPAGRWYPAYALALAG</sequence>
<evidence type="ECO:0000256" key="6">
    <source>
        <dbReference type="ARBA" id="ARBA00023295"/>
    </source>
</evidence>
<dbReference type="PROSITE" id="PS00655">
    <property type="entry name" value="GLYCOSYL_HYDROL_F6_1"/>
    <property type="match status" value="1"/>
</dbReference>
<name>A0A919M691_9ACTN</name>
<evidence type="ECO:0000313" key="13">
    <source>
        <dbReference type="EMBL" id="GID64159.1"/>
    </source>
</evidence>
<protein>
    <recommendedName>
        <fullName evidence="11">Glucanase</fullName>
        <ecNumber evidence="11">3.2.1.-</ecNumber>
    </recommendedName>
</protein>
<evidence type="ECO:0000256" key="11">
    <source>
        <dbReference type="RuleBase" id="RU361186"/>
    </source>
</evidence>
<keyword evidence="2 11" id="KW-0378">Hydrolase</keyword>
<feature type="binding site" evidence="9">
    <location>
        <position position="317"/>
    </location>
    <ligand>
        <name>substrate</name>
    </ligand>
</feature>
<feature type="region of interest" description="Disordered" evidence="12">
    <location>
        <begin position="268"/>
        <end position="287"/>
    </location>
</feature>
<comment type="similarity">
    <text evidence="11">Belongs to the glycosyl hydrolase family 6.</text>
</comment>
<evidence type="ECO:0000256" key="7">
    <source>
        <dbReference type="ARBA" id="ARBA00023326"/>
    </source>
</evidence>
<dbReference type="Gene3D" id="3.20.20.40">
    <property type="entry name" value="1, 4-beta cellobiohydrolase"/>
    <property type="match status" value="1"/>
</dbReference>
<evidence type="ECO:0000256" key="9">
    <source>
        <dbReference type="PIRSR" id="PIRSR001100-2"/>
    </source>
</evidence>
<reference evidence="13" key="1">
    <citation type="submission" date="2021-01" db="EMBL/GenBank/DDBJ databases">
        <title>Whole genome shotgun sequence of Actinoplanes cyaneus NBRC 14990.</title>
        <authorList>
            <person name="Komaki H."/>
            <person name="Tamura T."/>
        </authorList>
    </citation>
    <scope>NUCLEOTIDE SEQUENCE</scope>
    <source>
        <strain evidence="13">NBRC 14990</strain>
    </source>
</reference>
<evidence type="ECO:0000256" key="2">
    <source>
        <dbReference type="ARBA" id="ARBA00022801"/>
    </source>
</evidence>
<dbReference type="InterPro" id="IPR036434">
    <property type="entry name" value="Beta_cellobiohydrolase_sf"/>
</dbReference>
<feature type="active site" description="Proton acceptor" evidence="8">
    <location>
        <position position="323"/>
    </location>
</feature>
<keyword evidence="5 11" id="KW-0119">Carbohydrate metabolism</keyword>
<evidence type="ECO:0000256" key="5">
    <source>
        <dbReference type="ARBA" id="ARBA00023277"/>
    </source>
</evidence>
<feature type="active site" evidence="10">
    <location>
        <position position="129"/>
    </location>
</feature>
<comment type="caution">
    <text evidence="13">The sequence shown here is derived from an EMBL/GenBank/DDBJ whole genome shotgun (WGS) entry which is preliminary data.</text>
</comment>